<reference evidence="1 2" key="1">
    <citation type="submission" date="2017-01" db="EMBL/GenBank/DDBJ databases">
        <title>Novel large sulfur bacteria in the metagenomes of groundwater-fed chemosynthetic microbial mats in the Lake Huron basin.</title>
        <authorList>
            <person name="Sharrar A.M."/>
            <person name="Flood B.E."/>
            <person name="Bailey J.V."/>
            <person name="Jones D.S."/>
            <person name="Biddanda B."/>
            <person name="Ruberg S.A."/>
            <person name="Marcus D.N."/>
            <person name="Dick G.J."/>
        </authorList>
    </citation>
    <scope>NUCLEOTIDE SEQUENCE [LARGE SCALE GENOMIC DNA]</scope>
    <source>
        <strain evidence="1">A8</strain>
    </source>
</reference>
<name>A0A1Y1QUN3_9GAMM</name>
<dbReference type="eggNOG" id="COG4912">
    <property type="taxonomic scope" value="Bacteria"/>
</dbReference>
<dbReference type="SUPFAM" id="SSF48371">
    <property type="entry name" value="ARM repeat"/>
    <property type="match status" value="1"/>
</dbReference>
<dbReference type="Pfam" id="PF08713">
    <property type="entry name" value="DNA_alkylation"/>
    <property type="match status" value="1"/>
</dbReference>
<dbReference type="EMBL" id="MTEJ01000038">
    <property type="protein sequence ID" value="OQX13918.1"/>
    <property type="molecule type" value="Genomic_DNA"/>
</dbReference>
<dbReference type="PANTHER" id="PTHR34070:SF1">
    <property type="entry name" value="DNA ALKYLATION REPAIR PROTEIN"/>
    <property type="match status" value="1"/>
</dbReference>
<gene>
    <name evidence="1" type="ORF">BWK73_11015</name>
</gene>
<comment type="caution">
    <text evidence="1">The sequence shown here is derived from an EMBL/GenBank/DDBJ whole genome shotgun (WGS) entry which is preliminary data.</text>
</comment>
<dbReference type="AlphaFoldDB" id="A0A1Y1QUN3"/>
<evidence type="ECO:0000313" key="2">
    <source>
        <dbReference type="Proteomes" id="UP000192491"/>
    </source>
</evidence>
<protein>
    <submittedName>
        <fullName evidence="1">DNA alkylation repair protein</fullName>
    </submittedName>
</protein>
<dbReference type="CDD" id="cd06561">
    <property type="entry name" value="AlkD_like"/>
    <property type="match status" value="1"/>
</dbReference>
<dbReference type="InterPro" id="IPR014825">
    <property type="entry name" value="DNA_alkylation"/>
</dbReference>
<dbReference type="Proteomes" id="UP000192491">
    <property type="component" value="Unassembled WGS sequence"/>
</dbReference>
<dbReference type="Gene3D" id="1.25.10.90">
    <property type="match status" value="1"/>
</dbReference>
<dbReference type="InterPro" id="IPR016024">
    <property type="entry name" value="ARM-type_fold"/>
</dbReference>
<proteinExistence type="predicted"/>
<evidence type="ECO:0000313" key="1">
    <source>
        <dbReference type="EMBL" id="OQX13918.1"/>
    </source>
</evidence>
<organism evidence="1 2">
    <name type="scientific">Thiothrix lacustris</name>
    <dbReference type="NCBI Taxonomy" id="525917"/>
    <lineage>
        <taxon>Bacteria</taxon>
        <taxon>Pseudomonadati</taxon>
        <taxon>Pseudomonadota</taxon>
        <taxon>Gammaproteobacteria</taxon>
        <taxon>Thiotrichales</taxon>
        <taxon>Thiotrichaceae</taxon>
        <taxon>Thiothrix</taxon>
    </lineage>
</organism>
<sequence>MVSAVQIENSLRALGNADHAAHAQRFFKTGVGEYGEGDQFLGIRVPVLRQQVKQYRSLPLEEALLLLHSPLHEVRLFALLLLVEQFQRGTAQQQTDIHALYLANTQYINNWDLVDTSAPYIMGIYLHGRDKQVLYTLAVSSSLWERRIAMIATFFFIRQHQFGDALAIAKLLLADREDLIHKAVGWMLREIGKRDRAVETTFLQAHYRIMPRTMLRYAIEHFSQAERQRYLQK</sequence>
<dbReference type="STRING" id="1123401.GCA_000621325_02644"/>
<dbReference type="PANTHER" id="PTHR34070">
    <property type="entry name" value="ARMADILLO-TYPE FOLD"/>
    <property type="match status" value="1"/>
</dbReference>
<accession>A0A1Y1QUN3</accession>